<dbReference type="FunFam" id="2.40.160.210:FF:000001">
    <property type="entry name" value="Acyl-CoA thioesterase II"/>
    <property type="match status" value="1"/>
</dbReference>
<dbReference type="InterPro" id="IPR049449">
    <property type="entry name" value="TesB_ACOT8-like_N"/>
</dbReference>
<dbReference type="PANTHER" id="PTHR11066:SF34">
    <property type="entry name" value="ACYL-COENZYME A THIOESTERASE 8"/>
    <property type="match status" value="1"/>
</dbReference>
<proteinExistence type="inferred from homology"/>
<dbReference type="RefSeq" id="WP_119553035.1">
    <property type="nucleotide sequence ID" value="NZ_QXMN01000007.1"/>
</dbReference>
<dbReference type="PANTHER" id="PTHR11066">
    <property type="entry name" value="ACYL-COA THIOESTERASE"/>
    <property type="match status" value="1"/>
</dbReference>
<dbReference type="Gene3D" id="2.40.160.210">
    <property type="entry name" value="Acyl-CoA thioesterase, double hotdog domain"/>
    <property type="match status" value="1"/>
</dbReference>
<evidence type="ECO:0000313" key="11">
    <source>
        <dbReference type="EMBL" id="RIX82318.1"/>
    </source>
</evidence>
<dbReference type="InterPro" id="IPR003703">
    <property type="entry name" value="Acyl_CoA_thio"/>
</dbReference>
<comment type="caution">
    <text evidence="11">The sequence shown here is derived from an EMBL/GenBank/DDBJ whole genome shotgun (WGS) entry which is preliminary data.</text>
</comment>
<evidence type="ECO:0000256" key="4">
    <source>
        <dbReference type="ARBA" id="ARBA00023098"/>
    </source>
</evidence>
<evidence type="ECO:0000259" key="10">
    <source>
        <dbReference type="Pfam" id="PF13622"/>
    </source>
</evidence>
<dbReference type="CDD" id="cd03444">
    <property type="entry name" value="Thioesterase_II_repeat1"/>
    <property type="match status" value="1"/>
</dbReference>
<dbReference type="GO" id="GO:0047617">
    <property type="term" value="F:fatty acyl-CoA hydrolase activity"/>
    <property type="evidence" value="ECO:0007669"/>
    <property type="project" value="UniProtKB-EC"/>
</dbReference>
<dbReference type="InterPro" id="IPR025652">
    <property type="entry name" value="TesB_C"/>
</dbReference>
<evidence type="ECO:0000259" key="9">
    <source>
        <dbReference type="Pfam" id="PF02551"/>
    </source>
</evidence>
<evidence type="ECO:0000313" key="12">
    <source>
        <dbReference type="Proteomes" id="UP000265619"/>
    </source>
</evidence>
<dbReference type="EC" id="3.1.2.20" evidence="5"/>
<reference evidence="11 12" key="1">
    <citation type="submission" date="2018-09" db="EMBL/GenBank/DDBJ databases">
        <title>Acidovorax cavernicola nov. sp. isolated from Gruta de las Maravillas (Aracena, Spain).</title>
        <authorList>
            <person name="Jurado V."/>
            <person name="Gutierrez-Patricio S."/>
            <person name="Gonzalez-Pimentel J.L."/>
            <person name="Miller A.Z."/>
            <person name="Laiz L."/>
            <person name="Saiz-Jimenez C."/>
        </authorList>
    </citation>
    <scope>NUCLEOTIDE SEQUENCE [LARGE SCALE GENOMIC DNA]</scope>
    <source>
        <strain evidence="11 12">1011MAR4D40.2</strain>
    </source>
</reference>
<evidence type="ECO:0000256" key="3">
    <source>
        <dbReference type="ARBA" id="ARBA00022801"/>
    </source>
</evidence>
<comment type="catalytic activity">
    <reaction evidence="6">
        <text>a fatty acyl-CoA + H2O = a fatty acid + CoA + H(+)</text>
        <dbReference type="Rhea" id="RHEA:16781"/>
        <dbReference type="ChEBI" id="CHEBI:15377"/>
        <dbReference type="ChEBI" id="CHEBI:15378"/>
        <dbReference type="ChEBI" id="CHEBI:28868"/>
        <dbReference type="ChEBI" id="CHEBI:57287"/>
        <dbReference type="ChEBI" id="CHEBI:77636"/>
        <dbReference type="EC" id="3.1.2.20"/>
    </reaction>
    <physiologicalReaction direction="left-to-right" evidence="6">
        <dbReference type="Rhea" id="RHEA:16782"/>
    </physiologicalReaction>
</comment>
<protein>
    <recommendedName>
        <fullName evidence="7">Acyl-CoA thioesterase 2</fullName>
        <ecNumber evidence="5">3.1.2.20</ecNumber>
    </recommendedName>
    <alternativeName>
        <fullName evidence="8">Thioesterase II</fullName>
    </alternativeName>
</protein>
<gene>
    <name evidence="11" type="ORF">D3H34_08590</name>
</gene>
<evidence type="ECO:0000256" key="7">
    <source>
        <dbReference type="ARBA" id="ARBA00071120"/>
    </source>
</evidence>
<sequence length="304" mass="33677">MTPEPALAARLVADLVSLMQLEPLGDDRFRAQSEDIGTPAVFGGQVLGQSLRAASLTVGADRPVHSMHAYFLLPGEHAPIEYSVDRVRDGRSFTTRHVVARQQDRIIFEMSASFQTVDEGVEHQFAMPGVDGPEGLTSELDQRIALGDRLPEPWRSKAIQPHGIEYRRVDPEDLMRPEVRPIENQSAIWMRAIAPLPDDLTVHRALLAYASDHGLLRAAMLPHGLSFMSGQVRPASLDHAMWFHRDFRFDDWLLYVVDSPSAGGARGLCRGSIYTRDGRLVASTAQEGMLRIRKPGTARTPITG</sequence>
<feature type="domain" description="Acyl-CoA thioesterase-like N-terminal HotDog" evidence="10">
    <location>
        <begin position="37"/>
        <end position="115"/>
    </location>
</feature>
<dbReference type="AlphaFoldDB" id="A0A9X8D7K4"/>
<dbReference type="GO" id="GO:0009062">
    <property type="term" value="P:fatty acid catabolic process"/>
    <property type="evidence" value="ECO:0007669"/>
    <property type="project" value="TreeGrafter"/>
</dbReference>
<dbReference type="GO" id="GO:0006637">
    <property type="term" value="P:acyl-CoA metabolic process"/>
    <property type="evidence" value="ECO:0007669"/>
    <property type="project" value="InterPro"/>
</dbReference>
<keyword evidence="4" id="KW-0443">Lipid metabolism</keyword>
<dbReference type="CDD" id="cd03445">
    <property type="entry name" value="Thioesterase_II_repeat2"/>
    <property type="match status" value="1"/>
</dbReference>
<dbReference type="OrthoDB" id="9781019at2"/>
<accession>A0A9X8D7K4</accession>
<keyword evidence="12" id="KW-1185">Reference proteome</keyword>
<keyword evidence="3" id="KW-0378">Hydrolase</keyword>
<name>A0A9X8D7K4_9BURK</name>
<dbReference type="Proteomes" id="UP000265619">
    <property type="component" value="Unassembled WGS sequence"/>
</dbReference>
<evidence type="ECO:0000256" key="6">
    <source>
        <dbReference type="ARBA" id="ARBA00050943"/>
    </source>
</evidence>
<organism evidence="11 12">
    <name type="scientific">Acidovorax cavernicola</name>
    <dbReference type="NCBI Taxonomy" id="1675792"/>
    <lineage>
        <taxon>Bacteria</taxon>
        <taxon>Pseudomonadati</taxon>
        <taxon>Pseudomonadota</taxon>
        <taxon>Betaproteobacteria</taxon>
        <taxon>Burkholderiales</taxon>
        <taxon>Comamonadaceae</taxon>
        <taxon>Acidovorax</taxon>
    </lineage>
</organism>
<dbReference type="Pfam" id="PF02551">
    <property type="entry name" value="Acyl_CoA_thio"/>
    <property type="match status" value="1"/>
</dbReference>
<comment type="similarity">
    <text evidence="1">Belongs to the C/M/P thioester hydrolase family.</text>
</comment>
<dbReference type="Pfam" id="PF13622">
    <property type="entry name" value="4HBT_3"/>
    <property type="match status" value="1"/>
</dbReference>
<dbReference type="InterPro" id="IPR042171">
    <property type="entry name" value="Acyl-CoA_hotdog"/>
</dbReference>
<evidence type="ECO:0000256" key="5">
    <source>
        <dbReference type="ARBA" id="ARBA00038894"/>
    </source>
</evidence>
<evidence type="ECO:0000256" key="2">
    <source>
        <dbReference type="ARBA" id="ARBA00011881"/>
    </source>
</evidence>
<dbReference type="SUPFAM" id="SSF54637">
    <property type="entry name" value="Thioesterase/thiol ester dehydrase-isomerase"/>
    <property type="match status" value="2"/>
</dbReference>
<evidence type="ECO:0000256" key="1">
    <source>
        <dbReference type="ARBA" id="ARBA00006538"/>
    </source>
</evidence>
<dbReference type="InterPro" id="IPR029069">
    <property type="entry name" value="HotDog_dom_sf"/>
</dbReference>
<feature type="domain" description="Acyl-CoA thioesterase 2 C-terminal" evidence="9">
    <location>
        <begin position="185"/>
        <end position="289"/>
    </location>
</feature>
<comment type="subunit">
    <text evidence="2">Homotetramer.</text>
</comment>
<evidence type="ECO:0000256" key="8">
    <source>
        <dbReference type="ARBA" id="ARBA00079653"/>
    </source>
</evidence>
<dbReference type="GO" id="GO:0005829">
    <property type="term" value="C:cytosol"/>
    <property type="evidence" value="ECO:0007669"/>
    <property type="project" value="TreeGrafter"/>
</dbReference>
<dbReference type="EMBL" id="QXMN01000007">
    <property type="protein sequence ID" value="RIX82318.1"/>
    <property type="molecule type" value="Genomic_DNA"/>
</dbReference>